<evidence type="ECO:0000313" key="9">
    <source>
        <dbReference type="Proteomes" id="UP000677228"/>
    </source>
</evidence>
<dbReference type="SMART" id="SM00192">
    <property type="entry name" value="LDLa"/>
    <property type="match status" value="4"/>
</dbReference>
<organism evidence="7 9">
    <name type="scientific">Didymodactylos carnosus</name>
    <dbReference type="NCBI Taxonomy" id="1234261"/>
    <lineage>
        <taxon>Eukaryota</taxon>
        <taxon>Metazoa</taxon>
        <taxon>Spiralia</taxon>
        <taxon>Gnathifera</taxon>
        <taxon>Rotifera</taxon>
        <taxon>Eurotatoria</taxon>
        <taxon>Bdelloidea</taxon>
        <taxon>Philodinida</taxon>
        <taxon>Philodinidae</taxon>
        <taxon>Didymodactylos</taxon>
    </lineage>
</organism>
<evidence type="ECO:0000313" key="8">
    <source>
        <dbReference type="EMBL" id="CAF3498916.1"/>
    </source>
</evidence>
<evidence type="ECO:0000256" key="4">
    <source>
        <dbReference type="ARBA" id="ARBA00022989"/>
    </source>
</evidence>
<dbReference type="AlphaFoldDB" id="A0A8S2CN67"/>
<dbReference type="CDD" id="cd00112">
    <property type="entry name" value="LDLa"/>
    <property type="match status" value="1"/>
</dbReference>
<dbReference type="GO" id="GO:0005886">
    <property type="term" value="C:plasma membrane"/>
    <property type="evidence" value="ECO:0007669"/>
    <property type="project" value="TreeGrafter"/>
</dbReference>
<keyword evidence="3" id="KW-0677">Repeat</keyword>
<dbReference type="EMBL" id="CAJNOK010000053">
    <property type="protein sequence ID" value="CAF0725603.1"/>
    <property type="molecule type" value="Genomic_DNA"/>
</dbReference>
<dbReference type="SUPFAM" id="SSF57424">
    <property type="entry name" value="LDL receptor-like module"/>
    <property type="match status" value="1"/>
</dbReference>
<dbReference type="InterPro" id="IPR036055">
    <property type="entry name" value="LDL_receptor-like_sf"/>
</dbReference>
<keyword evidence="4" id="KW-1133">Transmembrane helix</keyword>
<comment type="caution">
    <text evidence="7">The sequence shown here is derived from an EMBL/GenBank/DDBJ whole genome shotgun (WGS) entry which is preliminary data.</text>
</comment>
<dbReference type="PANTHER" id="PTHR24270">
    <property type="entry name" value="LOW-DENSITY LIPOPROTEIN RECEPTOR-RELATED"/>
    <property type="match status" value="1"/>
</dbReference>
<proteinExistence type="predicted"/>
<dbReference type="Gene3D" id="4.10.400.10">
    <property type="entry name" value="Low-density Lipoprotein Receptor"/>
    <property type="match status" value="1"/>
</dbReference>
<evidence type="ECO:0000256" key="3">
    <source>
        <dbReference type="ARBA" id="ARBA00022737"/>
    </source>
</evidence>
<dbReference type="GO" id="GO:0016192">
    <property type="term" value="P:vesicle-mediated transport"/>
    <property type="evidence" value="ECO:0007669"/>
    <property type="project" value="UniProtKB-ARBA"/>
</dbReference>
<evidence type="ECO:0000256" key="2">
    <source>
        <dbReference type="ARBA" id="ARBA00022692"/>
    </source>
</evidence>
<sequence>MDESIDICSEWNPCRSITRIKDGFINCLNTKDESEQTGIDTQKSCSPVQRHRFRCSITQPTCLSVVALGNGKSDCDNRFDEIWLGSNRKLSQISCNNQRKHECSRLRQYIELSWSSIEKEQMVPKLDLPFRSYCNTFWDLDPAEDENLMEYQRWWICASDQLRCPTGHCIDEQWRWDYEWDCPKAHDEGQILGNHVREMQKRAASFNISTNKSYFLPNTCNQTNSFLCLVPRISYPQFYCIDQRQIGDGRIDCAGAIDESNTMKHCSQPLKLGHHFKCASSNTRIPYSLHCQLGFRCPNRADDESWCSHRNNSSNCQNANDFICWDGRCLPEDRCNKFFNCPFLEDEYMCDYPSSSSRRIIPYRERKELQARTRPKAFQLPRFPSDAYIIDSMATRNITEQLTSNSSSANHSFSSTLSAFFQFGDRCDIEEDLCQPNPCRNGGRMVFWFSSLIAIERVYMTLVLNGQWLKQPHIAQKQRNEFVGIRESQ</sequence>
<dbReference type="EMBL" id="CAJOBA010000053">
    <property type="protein sequence ID" value="CAF3498916.1"/>
    <property type="molecule type" value="Genomic_DNA"/>
</dbReference>
<keyword evidence="2" id="KW-0812">Transmembrane</keyword>
<dbReference type="Proteomes" id="UP000677228">
    <property type="component" value="Unassembled WGS sequence"/>
</dbReference>
<dbReference type="Proteomes" id="UP000682733">
    <property type="component" value="Unassembled WGS sequence"/>
</dbReference>
<name>A0A8S2CN67_9BILA</name>
<dbReference type="PRINTS" id="PR00261">
    <property type="entry name" value="LDLRECEPTOR"/>
</dbReference>
<gene>
    <name evidence="7" type="ORF">OVA965_LOCUS401</name>
    <name evidence="8" type="ORF">TMI583_LOCUS401</name>
</gene>
<evidence type="ECO:0000256" key="6">
    <source>
        <dbReference type="ARBA" id="ARBA00023157"/>
    </source>
</evidence>
<evidence type="ECO:0000256" key="1">
    <source>
        <dbReference type="ARBA" id="ARBA00004167"/>
    </source>
</evidence>
<dbReference type="InterPro" id="IPR002172">
    <property type="entry name" value="LDrepeatLR_classA_rpt"/>
</dbReference>
<evidence type="ECO:0000256" key="5">
    <source>
        <dbReference type="ARBA" id="ARBA00023136"/>
    </source>
</evidence>
<dbReference type="PANTHER" id="PTHR24270:SF60">
    <property type="entry name" value="CUB AND LDLA DOMAIN, ISOFORM A-RELATED"/>
    <property type="match status" value="1"/>
</dbReference>
<evidence type="ECO:0000313" key="7">
    <source>
        <dbReference type="EMBL" id="CAF0725603.1"/>
    </source>
</evidence>
<protein>
    <submittedName>
        <fullName evidence="7">Uncharacterized protein</fullName>
    </submittedName>
</protein>
<keyword evidence="6" id="KW-1015">Disulfide bond</keyword>
<keyword evidence="5" id="KW-0472">Membrane</keyword>
<dbReference type="InterPro" id="IPR050685">
    <property type="entry name" value="LDLR"/>
</dbReference>
<comment type="subcellular location">
    <subcellularLocation>
        <location evidence="1">Membrane</location>
        <topology evidence="1">Single-pass membrane protein</topology>
    </subcellularLocation>
</comment>
<reference evidence="7" key="1">
    <citation type="submission" date="2021-02" db="EMBL/GenBank/DDBJ databases">
        <authorList>
            <person name="Nowell W R."/>
        </authorList>
    </citation>
    <scope>NUCLEOTIDE SEQUENCE</scope>
</reference>
<accession>A0A8S2CN67</accession>